<organism evidence="1 2">
    <name type="scientific">Nyssa sinensis</name>
    <dbReference type="NCBI Taxonomy" id="561372"/>
    <lineage>
        <taxon>Eukaryota</taxon>
        <taxon>Viridiplantae</taxon>
        <taxon>Streptophyta</taxon>
        <taxon>Embryophyta</taxon>
        <taxon>Tracheophyta</taxon>
        <taxon>Spermatophyta</taxon>
        <taxon>Magnoliopsida</taxon>
        <taxon>eudicotyledons</taxon>
        <taxon>Gunneridae</taxon>
        <taxon>Pentapetalae</taxon>
        <taxon>asterids</taxon>
        <taxon>Cornales</taxon>
        <taxon>Nyssaceae</taxon>
        <taxon>Nyssa</taxon>
    </lineage>
</organism>
<protein>
    <recommendedName>
        <fullName evidence="3">Negative regulator of systemic acquired resistance SNI1</fullName>
    </recommendedName>
</protein>
<proteinExistence type="predicted"/>
<dbReference type="GO" id="GO:0030915">
    <property type="term" value="C:Smc5-Smc6 complex"/>
    <property type="evidence" value="ECO:0007669"/>
    <property type="project" value="InterPro"/>
</dbReference>
<dbReference type="GO" id="GO:0045892">
    <property type="term" value="P:negative regulation of DNA-templated transcription"/>
    <property type="evidence" value="ECO:0007669"/>
    <property type="project" value="InterPro"/>
</dbReference>
<evidence type="ECO:0008006" key="3">
    <source>
        <dbReference type="Google" id="ProtNLM"/>
    </source>
</evidence>
<dbReference type="GO" id="GO:0000976">
    <property type="term" value="F:transcription cis-regulatory region binding"/>
    <property type="evidence" value="ECO:0007669"/>
    <property type="project" value="TreeGrafter"/>
</dbReference>
<dbReference type="GO" id="GO:0010113">
    <property type="term" value="P:negative regulation of systemic acquired resistance"/>
    <property type="evidence" value="ECO:0007669"/>
    <property type="project" value="TreeGrafter"/>
</dbReference>
<dbReference type="OrthoDB" id="1885692at2759"/>
<dbReference type="GO" id="GO:0006974">
    <property type="term" value="P:DNA damage response"/>
    <property type="evidence" value="ECO:0007669"/>
    <property type="project" value="InterPro"/>
</dbReference>
<keyword evidence="2" id="KW-1185">Reference proteome</keyword>
<dbReference type="PANTHER" id="PTHR37243:SF2">
    <property type="entry name" value="NEGATIVE REGULATOR OF SYSTEMIC ACQUIRED RESISTANCE SNI1"/>
    <property type="match status" value="1"/>
</dbReference>
<evidence type="ECO:0000313" key="1">
    <source>
        <dbReference type="EMBL" id="KAA8515186.1"/>
    </source>
</evidence>
<evidence type="ECO:0000313" key="2">
    <source>
        <dbReference type="Proteomes" id="UP000325577"/>
    </source>
</evidence>
<reference evidence="1 2" key="1">
    <citation type="submission" date="2019-09" db="EMBL/GenBank/DDBJ databases">
        <title>A chromosome-level genome assembly of the Chinese tupelo Nyssa sinensis.</title>
        <authorList>
            <person name="Yang X."/>
            <person name="Kang M."/>
            <person name="Yang Y."/>
            <person name="Xiong H."/>
            <person name="Wang M."/>
            <person name="Zhang Z."/>
            <person name="Wang Z."/>
            <person name="Wu H."/>
            <person name="Ma T."/>
            <person name="Liu J."/>
            <person name="Xi Z."/>
        </authorList>
    </citation>
    <scope>NUCLEOTIDE SEQUENCE [LARGE SCALE GENOMIC DNA]</scope>
    <source>
        <strain evidence="1">J267</strain>
        <tissue evidence="1">Leaf</tissue>
    </source>
</reference>
<dbReference type="EMBL" id="CM018052">
    <property type="protein sequence ID" value="KAA8515186.1"/>
    <property type="molecule type" value="Genomic_DNA"/>
</dbReference>
<dbReference type="InterPro" id="IPR034561">
    <property type="entry name" value="SNI1"/>
</dbReference>
<accession>A0A5J4ZBV6</accession>
<sequence>METRRRGNGGIEENTMAILDLSGFSKDNQHVNDDRIAFLEAVRSACIVPENGIPPTNKMFQAIFQILRDEKSLDLIMASYQLLDELDKRFPRVSISETEKSLELAVVKEAWSPFIFGLDVARGEREEADKKSGGSLDASAFLILIQDLAIVADETKIEAIETKFLSNMLLFQYLVSVLEGDFLPRNSVFTETMNWILLRESLLNMLLVSRRISYKGLVKDCLSVMCEICHVHDGFSHDMRCPENSSMELLKSCDTALAIALPEVEKCTCMAVQKLLLMTMELDFSKKKADTQGLTTRADGVRTPVVEIILDELTYNRDILSSFLQAFNEPKWKLKIIVQYFWKYIAKPSVRTRRSNGSTDDTTFDGLLKCFSNGNSTKNITKKIGPEVTQLLLAHGFQAFLSLSSEDSVEGISDPNEEVKGGSLVEICKYIISAFTRLRRTDEHMEILPCGKAALFTAASILSTKS</sequence>
<gene>
    <name evidence="1" type="ORF">F0562_018365</name>
</gene>
<dbReference type="Proteomes" id="UP000325577">
    <property type="component" value="Linkage Group LG9"/>
</dbReference>
<dbReference type="AlphaFoldDB" id="A0A5J4ZBV6"/>
<name>A0A5J4ZBV6_9ASTE</name>
<dbReference type="GO" id="GO:0005634">
    <property type="term" value="C:nucleus"/>
    <property type="evidence" value="ECO:0007669"/>
    <property type="project" value="InterPro"/>
</dbReference>
<dbReference type="PANTHER" id="PTHR37243">
    <property type="entry name" value="NEGATIVE REGULATOR OF SYSTEMIC ACQUIRED RESISTANCE SNI1"/>
    <property type="match status" value="1"/>
</dbReference>